<gene>
    <name evidence="2" type="ORF">F9U64_18935</name>
</gene>
<keyword evidence="3" id="KW-1185">Reference proteome</keyword>
<dbReference type="AlphaFoldDB" id="A0A7C8GR62"/>
<evidence type="ECO:0000256" key="1">
    <source>
        <dbReference type="SAM" id="Coils"/>
    </source>
</evidence>
<accession>A0A7C8GR62</accession>
<dbReference type="OrthoDB" id="90759at2"/>
<dbReference type="EMBL" id="WEID01000099">
    <property type="protein sequence ID" value="KAB8126897.1"/>
    <property type="molecule type" value="Genomic_DNA"/>
</dbReference>
<protein>
    <submittedName>
        <fullName evidence="2">Phage tail protein I</fullName>
    </submittedName>
</protein>
<sequence length="259" mass="29928">MNSLQDNIVAKLLPSSLQSDPFVVALANALEKEFKEAYREAESLSNLSDVSNLPEHLLDFLAYQRHVDFYENTLPLDQKRKLIEQATQWHRKKGTPMAVENVVSIIFDDAKVTEWFKYGGRPYFFKIELNHHTILNNDLSRLREMVEATKNKRSKLESVEIITKESLVLNTHLYNFPIEYRICNKFQTANKPGALANTSVQVDNQSYGFDVYYPICNTFNTSQISVEEEQINVMLAEEYQNNDVLYKRVGEVYVGEGEI</sequence>
<organism evidence="2 3">
    <name type="scientific">Gracilibacillus oryzae</name>
    <dbReference type="NCBI Taxonomy" id="1672701"/>
    <lineage>
        <taxon>Bacteria</taxon>
        <taxon>Bacillati</taxon>
        <taxon>Bacillota</taxon>
        <taxon>Bacilli</taxon>
        <taxon>Bacillales</taxon>
        <taxon>Bacillaceae</taxon>
        <taxon>Gracilibacillus</taxon>
    </lineage>
</organism>
<dbReference type="Proteomes" id="UP000480246">
    <property type="component" value="Unassembled WGS sequence"/>
</dbReference>
<dbReference type="Pfam" id="PF09684">
    <property type="entry name" value="Tail_P2_I"/>
    <property type="match status" value="1"/>
</dbReference>
<keyword evidence="1" id="KW-0175">Coiled coil</keyword>
<proteinExistence type="predicted"/>
<dbReference type="InterPro" id="IPR006521">
    <property type="entry name" value="Tail_protein_I"/>
</dbReference>
<reference evidence="2 3" key="1">
    <citation type="submission" date="2019-10" db="EMBL/GenBank/DDBJ databases">
        <title>Gracilibacillus sp. nov. isolated from rice seeds.</title>
        <authorList>
            <person name="He S."/>
        </authorList>
    </citation>
    <scope>NUCLEOTIDE SEQUENCE [LARGE SCALE GENOMIC DNA]</scope>
    <source>
        <strain evidence="2 3">TD8</strain>
    </source>
</reference>
<dbReference type="NCBIfam" id="TIGR01634">
    <property type="entry name" value="tail_P2_I"/>
    <property type="match status" value="1"/>
</dbReference>
<name>A0A7C8GR62_9BACI</name>
<comment type="caution">
    <text evidence="2">The sequence shown here is derived from an EMBL/GenBank/DDBJ whole genome shotgun (WGS) entry which is preliminary data.</text>
</comment>
<feature type="coiled-coil region" evidence="1">
    <location>
        <begin position="132"/>
        <end position="159"/>
    </location>
</feature>
<evidence type="ECO:0000313" key="2">
    <source>
        <dbReference type="EMBL" id="KAB8126897.1"/>
    </source>
</evidence>
<dbReference type="RefSeq" id="WP_153406445.1">
    <property type="nucleotide sequence ID" value="NZ_ML762446.1"/>
</dbReference>
<evidence type="ECO:0000313" key="3">
    <source>
        <dbReference type="Proteomes" id="UP000480246"/>
    </source>
</evidence>